<evidence type="ECO:0000313" key="1">
    <source>
        <dbReference type="EMBL" id="MBS7661853.1"/>
    </source>
</evidence>
<dbReference type="EMBL" id="JADPMV010000001">
    <property type="protein sequence ID" value="MBS7661853.1"/>
    <property type="molecule type" value="Genomic_DNA"/>
</dbReference>
<sequence length="60" mass="6816">MKDPLARATSRPPATLGEGCVRRYDPEALDETSGCEFRGAAELWRRWQDEQARGEKPQPK</sequence>
<keyword evidence="2" id="KW-1185">Reference proteome</keyword>
<proteinExistence type="predicted"/>
<reference evidence="1 2" key="1">
    <citation type="journal article" date="2021" name="Syst. Appl. Microbiol.">
        <title>Pseudomonas lalucatii sp. nov. isolated from Vallgornera, a karstic cave in Mallorca, Western Mediterranean.</title>
        <authorList>
            <person name="Busquets A."/>
            <person name="Mulet M."/>
            <person name="Gomila M."/>
            <person name="Garcia-Valdes E."/>
        </authorList>
    </citation>
    <scope>NUCLEOTIDE SEQUENCE [LARGE SCALE GENOMIC DNA]</scope>
    <source>
        <strain evidence="1 2">R1b54</strain>
    </source>
</reference>
<evidence type="ECO:0000313" key="2">
    <source>
        <dbReference type="Proteomes" id="UP001196601"/>
    </source>
</evidence>
<organism evidence="1 2">
    <name type="scientific">Pseudomonas lalucatii</name>
    <dbReference type="NCBI Taxonomy" id="1424203"/>
    <lineage>
        <taxon>Bacteria</taxon>
        <taxon>Pseudomonadati</taxon>
        <taxon>Pseudomonadota</taxon>
        <taxon>Gammaproteobacteria</taxon>
        <taxon>Pseudomonadales</taxon>
        <taxon>Pseudomonadaceae</taxon>
        <taxon>Pseudomonas</taxon>
    </lineage>
</organism>
<gene>
    <name evidence="1" type="ORF">I0D00_07805</name>
</gene>
<accession>A0ABS5PZC2</accession>
<protein>
    <submittedName>
        <fullName evidence="1">Uncharacterized protein</fullName>
    </submittedName>
</protein>
<name>A0ABS5PZC2_9PSED</name>
<dbReference type="RefSeq" id="WP_213639166.1">
    <property type="nucleotide sequence ID" value="NZ_JADPMV010000001.1"/>
</dbReference>
<dbReference type="Proteomes" id="UP001196601">
    <property type="component" value="Unassembled WGS sequence"/>
</dbReference>
<comment type="caution">
    <text evidence="1">The sequence shown here is derived from an EMBL/GenBank/DDBJ whole genome shotgun (WGS) entry which is preliminary data.</text>
</comment>